<feature type="transmembrane region" description="Helical" evidence="6">
    <location>
        <begin position="254"/>
        <end position="278"/>
    </location>
</feature>
<name>A0ABY4RGR5_9BACL</name>
<feature type="transmembrane region" description="Helical" evidence="6">
    <location>
        <begin position="430"/>
        <end position="452"/>
    </location>
</feature>
<dbReference type="PANTHER" id="PTHR30569">
    <property type="entry name" value="CYTOSINE TRANSPORTER CODB"/>
    <property type="match status" value="1"/>
</dbReference>
<evidence type="ECO:0000256" key="3">
    <source>
        <dbReference type="ARBA" id="ARBA00022692"/>
    </source>
</evidence>
<reference evidence="7" key="1">
    <citation type="submission" date="2018-02" db="EMBL/GenBank/DDBJ databases">
        <authorList>
            <person name="Kim S.-K."/>
            <person name="Jung H.-I."/>
            <person name="Lee S.-W."/>
        </authorList>
    </citation>
    <scope>NUCLEOTIDE SEQUENCE</scope>
    <source>
        <strain evidence="7">SK3146</strain>
    </source>
</reference>
<evidence type="ECO:0000313" key="8">
    <source>
        <dbReference type="Proteomes" id="UP001057134"/>
    </source>
</evidence>
<dbReference type="PANTHER" id="PTHR30569:SF0">
    <property type="entry name" value="CYTOSINE PERMEASE"/>
    <property type="match status" value="1"/>
</dbReference>
<feature type="transmembrane region" description="Helical" evidence="6">
    <location>
        <begin position="182"/>
        <end position="200"/>
    </location>
</feature>
<dbReference type="Pfam" id="PF02133">
    <property type="entry name" value="Transp_cyt_pur"/>
    <property type="match status" value="1"/>
</dbReference>
<feature type="transmembrane region" description="Helical" evidence="6">
    <location>
        <begin position="74"/>
        <end position="103"/>
    </location>
</feature>
<organism evidence="7 8">
    <name type="scientific">Paenibacillus konkukensis</name>
    <dbReference type="NCBI Taxonomy" id="2020716"/>
    <lineage>
        <taxon>Bacteria</taxon>
        <taxon>Bacillati</taxon>
        <taxon>Bacillota</taxon>
        <taxon>Bacilli</taxon>
        <taxon>Bacillales</taxon>
        <taxon>Paenibacillaceae</taxon>
        <taxon>Paenibacillus</taxon>
    </lineage>
</organism>
<dbReference type="Gene3D" id="1.10.4160.10">
    <property type="entry name" value="Hydantoin permease"/>
    <property type="match status" value="1"/>
</dbReference>
<dbReference type="Proteomes" id="UP001057134">
    <property type="component" value="Chromosome"/>
</dbReference>
<proteinExistence type="inferred from homology"/>
<gene>
    <name evidence="7" type="primary">ybbW</name>
    <name evidence="7" type="ORF">SK3146_00564</name>
</gene>
<feature type="transmembrane region" description="Helical" evidence="6">
    <location>
        <begin position="152"/>
        <end position="170"/>
    </location>
</feature>
<keyword evidence="8" id="KW-1185">Reference proteome</keyword>
<evidence type="ECO:0000313" key="7">
    <source>
        <dbReference type="EMBL" id="UQZ81408.1"/>
    </source>
</evidence>
<dbReference type="InterPro" id="IPR001248">
    <property type="entry name" value="Pur-cyt_permease"/>
</dbReference>
<evidence type="ECO:0000256" key="1">
    <source>
        <dbReference type="ARBA" id="ARBA00004141"/>
    </source>
</evidence>
<evidence type="ECO:0000256" key="6">
    <source>
        <dbReference type="SAM" id="Phobius"/>
    </source>
</evidence>
<sequence length="485" mass="53240">MKASQMEESLAKKYKQPKGVEQFGIEAVSDELRTVRWWDTFLIVLNFIVNPGTIVISGSLIAAGMSFWEAILTGFFSIVIGFSVYLVAATVGVDYGIPGLVSLRRVFGIRGSWIASGLRAVSSVYWFAFQTIAGSIGLSAVLEALMHRPVNLAVISVVFALFQVAVATVGYNSLKILSRYTFVLKIVFSIILMVVLMNYPQASFHPSAVFSFATGEGAKWGLIALWSTGMAAAWFSNFTDAADFCRYSKTRVDMWIGTFLAAVIGQIICSFVGGYAVAAVLGKSSNAFDVIVQTANGAVWLLILIFVYIVMDNWTINVQNLYTGGLAISNIFTSLGRFWGTIIVSGFGVFLSLLPQLVNGYIGYMSVLGDLFAPMGAVFVAHYLIFSRGRINVPALYDRSGQYWYWNGFNWIAFFWMVVGYFINKSIPQSMLNIVCTTVIVGFLYWLSVAIIRKKSAALLHAIEHQPKSHQESGGIGSSTNVHLT</sequence>
<protein>
    <submittedName>
        <fullName evidence="7">Allantoin permease</fullName>
    </submittedName>
</protein>
<comment type="subcellular location">
    <subcellularLocation>
        <location evidence="1">Membrane</location>
        <topology evidence="1">Multi-pass membrane protein</topology>
    </subcellularLocation>
</comment>
<feature type="transmembrane region" description="Helical" evidence="6">
    <location>
        <begin position="220"/>
        <end position="242"/>
    </location>
</feature>
<feature type="transmembrane region" description="Helical" evidence="6">
    <location>
        <begin position="361"/>
        <end position="384"/>
    </location>
</feature>
<keyword evidence="4 6" id="KW-1133">Transmembrane helix</keyword>
<feature type="transmembrane region" description="Helical" evidence="6">
    <location>
        <begin position="124"/>
        <end position="146"/>
    </location>
</feature>
<accession>A0ABY4RGR5</accession>
<evidence type="ECO:0000256" key="2">
    <source>
        <dbReference type="ARBA" id="ARBA00008974"/>
    </source>
</evidence>
<dbReference type="RefSeq" id="WP_249863649.1">
    <property type="nucleotide sequence ID" value="NZ_CP027059.1"/>
</dbReference>
<feature type="transmembrane region" description="Helical" evidence="6">
    <location>
        <begin position="331"/>
        <end position="355"/>
    </location>
</feature>
<evidence type="ECO:0000256" key="4">
    <source>
        <dbReference type="ARBA" id="ARBA00022989"/>
    </source>
</evidence>
<dbReference type="EMBL" id="CP027059">
    <property type="protein sequence ID" value="UQZ81408.1"/>
    <property type="molecule type" value="Genomic_DNA"/>
</dbReference>
<feature type="transmembrane region" description="Helical" evidence="6">
    <location>
        <begin position="404"/>
        <end position="424"/>
    </location>
</feature>
<comment type="similarity">
    <text evidence="2">Belongs to the purine-cytosine permease (2.A.39) family.</text>
</comment>
<keyword evidence="5 6" id="KW-0472">Membrane</keyword>
<feature type="transmembrane region" description="Helical" evidence="6">
    <location>
        <begin position="290"/>
        <end position="310"/>
    </location>
</feature>
<reference evidence="7" key="2">
    <citation type="journal article" date="2021" name="J Anim Sci Technol">
        <title>Complete genome sequence of Paenibacillus konkukensis sp. nov. SK3146 as a potential probiotic strain.</title>
        <authorList>
            <person name="Jung H.I."/>
            <person name="Park S."/>
            <person name="Niu K.M."/>
            <person name="Lee S.W."/>
            <person name="Kothari D."/>
            <person name="Yi K.J."/>
            <person name="Kim S.K."/>
        </authorList>
    </citation>
    <scope>NUCLEOTIDE SEQUENCE</scope>
    <source>
        <strain evidence="7">SK3146</strain>
    </source>
</reference>
<feature type="transmembrane region" description="Helical" evidence="6">
    <location>
        <begin position="41"/>
        <end position="68"/>
    </location>
</feature>
<evidence type="ECO:0000256" key="5">
    <source>
        <dbReference type="ARBA" id="ARBA00023136"/>
    </source>
</evidence>
<dbReference type="InterPro" id="IPR030191">
    <property type="entry name" value="CodB"/>
</dbReference>
<keyword evidence="3 6" id="KW-0812">Transmembrane</keyword>